<dbReference type="PANTHER" id="PTHR22990">
    <property type="entry name" value="F-BOX ONLY PROTEIN"/>
    <property type="match status" value="1"/>
</dbReference>
<dbReference type="InterPro" id="IPR022441">
    <property type="entry name" value="Para_beta_helix_rpt-2"/>
</dbReference>
<dbReference type="AlphaFoldDB" id="A0A1E5LD76"/>
<sequence length="512" mass="55483">MQVSTNKIWLILILSASIISFVLLIGILFFQQKVLIVGEGSQFSTIQSAVTVADSGDIILVTDSLSPYEEAVEIENKTEITIIGVGKPVLDGSNLPLGSNGITLINSSKIKVSGLTIQQYMGFNGSGISVESSSDNNMFVRNRLIDNEGDGFLSLESTRNTLFNNETNMNNGFGVFIDASQQDLLVGNVSNDNLIDGILIASPNSWIIGNQTFRNDFGIDAEEKQIFIGNVLNDNVGSDTFDVDGSQNILIGNKLKNNKDDAIKIEEDFNIVIGNVAIGNVETGLILDNGAANNIVIGNRLLNNIEDGILVDDDATDNLVMRNKIVGNIRDGIRVGDETENNTFKRNIVNENGRGIFIRNNNSAFTQRNTVIENNIIRNVGEGVKLEGGVGNTVKNNKINKNGVGISLTPRVDEDTMIKTLAQQNQIVGNTIRNNITNGINFDESIDNTVQKNTIISNRANGILLDVNSTSNRVLSNTALLNGLFDIRDDENNFFQGNICETSSGTEVDCGN</sequence>
<dbReference type="STRING" id="1305675.BFG57_17155"/>
<dbReference type="Proteomes" id="UP000095209">
    <property type="component" value="Unassembled WGS sequence"/>
</dbReference>
<feature type="transmembrane region" description="Helical" evidence="4">
    <location>
        <begin position="9"/>
        <end position="30"/>
    </location>
</feature>
<reference evidence="6 7" key="1">
    <citation type="submission" date="2016-08" db="EMBL/GenBank/DDBJ databases">
        <title>Genome of Bacillus solimangrovi GH2-4.</title>
        <authorList>
            <person name="Lim S."/>
            <person name="Kim B.-C."/>
        </authorList>
    </citation>
    <scope>NUCLEOTIDE SEQUENCE [LARGE SCALE GENOMIC DNA]</scope>
    <source>
        <strain evidence="6 7">GH2-4</strain>
    </source>
</reference>
<dbReference type="InterPro" id="IPR011050">
    <property type="entry name" value="Pectin_lyase_fold/virulence"/>
</dbReference>
<keyword evidence="3" id="KW-0833">Ubl conjugation pathway</keyword>
<name>A0A1E5LD76_9BACI</name>
<dbReference type="SMART" id="SM00710">
    <property type="entry name" value="PbH1"/>
    <property type="match status" value="12"/>
</dbReference>
<dbReference type="InterPro" id="IPR051550">
    <property type="entry name" value="SCF-Subunits/Alg-Epimerases"/>
</dbReference>
<keyword evidence="4" id="KW-1133">Transmembrane helix</keyword>
<feature type="domain" description="Carbohydrate-binding/sugar hydrolysis" evidence="5">
    <location>
        <begin position="333"/>
        <end position="487"/>
    </location>
</feature>
<keyword evidence="7" id="KW-1185">Reference proteome</keyword>
<dbReference type="InterPro" id="IPR007742">
    <property type="entry name" value="NosD_dom"/>
</dbReference>
<dbReference type="SMART" id="SM00722">
    <property type="entry name" value="CASH"/>
    <property type="match status" value="2"/>
</dbReference>
<evidence type="ECO:0000256" key="1">
    <source>
        <dbReference type="ARBA" id="ARBA00004906"/>
    </source>
</evidence>
<protein>
    <recommendedName>
        <fullName evidence="5">Carbohydrate-binding/sugar hydrolysis domain-containing protein</fullName>
    </recommendedName>
</protein>
<dbReference type="InterPro" id="IPR006633">
    <property type="entry name" value="Carb-bd_sugar_hydrolysis-dom"/>
</dbReference>
<accession>A0A1E5LD76</accession>
<dbReference type="InterPro" id="IPR039448">
    <property type="entry name" value="Beta_helix"/>
</dbReference>
<keyword evidence="4" id="KW-0812">Transmembrane</keyword>
<feature type="domain" description="Carbohydrate-binding/sugar hydrolysis" evidence="5">
    <location>
        <begin position="35"/>
        <end position="178"/>
    </location>
</feature>
<dbReference type="PANTHER" id="PTHR22990:SF15">
    <property type="entry name" value="F-BOX ONLY PROTEIN 10"/>
    <property type="match status" value="1"/>
</dbReference>
<proteinExistence type="predicted"/>
<keyword evidence="2" id="KW-0677">Repeat</keyword>
<comment type="caution">
    <text evidence="6">The sequence shown here is derived from an EMBL/GenBank/DDBJ whole genome shotgun (WGS) entry which is preliminary data.</text>
</comment>
<dbReference type="RefSeq" id="WP_069717955.1">
    <property type="nucleotide sequence ID" value="NZ_MJEH01000037.1"/>
</dbReference>
<evidence type="ECO:0000313" key="6">
    <source>
        <dbReference type="EMBL" id="OEH92047.1"/>
    </source>
</evidence>
<dbReference type="Pfam" id="PF13229">
    <property type="entry name" value="Beta_helix"/>
    <property type="match status" value="1"/>
</dbReference>
<dbReference type="SUPFAM" id="SSF51126">
    <property type="entry name" value="Pectin lyase-like"/>
    <property type="match status" value="1"/>
</dbReference>
<evidence type="ECO:0000256" key="4">
    <source>
        <dbReference type="SAM" id="Phobius"/>
    </source>
</evidence>
<evidence type="ECO:0000313" key="7">
    <source>
        <dbReference type="Proteomes" id="UP000095209"/>
    </source>
</evidence>
<evidence type="ECO:0000256" key="3">
    <source>
        <dbReference type="ARBA" id="ARBA00022786"/>
    </source>
</evidence>
<dbReference type="OrthoDB" id="159063at2"/>
<keyword evidence="4" id="KW-0472">Membrane</keyword>
<gene>
    <name evidence="6" type="ORF">BFG57_17155</name>
</gene>
<dbReference type="Gene3D" id="2.160.20.10">
    <property type="entry name" value="Single-stranded right-handed beta-helix, Pectin lyase-like"/>
    <property type="match status" value="3"/>
</dbReference>
<dbReference type="InterPro" id="IPR012334">
    <property type="entry name" value="Pectin_lyas_fold"/>
</dbReference>
<evidence type="ECO:0000256" key="2">
    <source>
        <dbReference type="ARBA" id="ARBA00022737"/>
    </source>
</evidence>
<dbReference type="InterPro" id="IPR006626">
    <property type="entry name" value="PbH1"/>
</dbReference>
<dbReference type="EMBL" id="MJEH01000037">
    <property type="protein sequence ID" value="OEH92047.1"/>
    <property type="molecule type" value="Genomic_DNA"/>
</dbReference>
<dbReference type="Pfam" id="PF05048">
    <property type="entry name" value="NosD"/>
    <property type="match status" value="1"/>
</dbReference>
<dbReference type="NCBIfam" id="TIGR03804">
    <property type="entry name" value="para_beta_helix"/>
    <property type="match status" value="3"/>
</dbReference>
<evidence type="ECO:0000259" key="5">
    <source>
        <dbReference type="SMART" id="SM00722"/>
    </source>
</evidence>
<organism evidence="6 7">
    <name type="scientific">Bacillus solimangrovi</name>
    <dbReference type="NCBI Taxonomy" id="1305675"/>
    <lineage>
        <taxon>Bacteria</taxon>
        <taxon>Bacillati</taxon>
        <taxon>Bacillota</taxon>
        <taxon>Bacilli</taxon>
        <taxon>Bacillales</taxon>
        <taxon>Bacillaceae</taxon>
        <taxon>Bacillus</taxon>
    </lineage>
</organism>
<comment type="pathway">
    <text evidence="1">Protein modification; protein ubiquitination.</text>
</comment>